<feature type="region of interest" description="Disordered" evidence="1">
    <location>
        <begin position="643"/>
        <end position="665"/>
    </location>
</feature>
<dbReference type="InterPro" id="IPR049046">
    <property type="entry name" value="Beta-AFase-like_GH127_middle"/>
</dbReference>
<dbReference type="GO" id="GO:0005975">
    <property type="term" value="P:carbohydrate metabolic process"/>
    <property type="evidence" value="ECO:0007669"/>
    <property type="project" value="InterPro"/>
</dbReference>
<dbReference type="Proteomes" id="UP000799640">
    <property type="component" value="Unassembled WGS sequence"/>
</dbReference>
<dbReference type="PANTHER" id="PTHR43465">
    <property type="entry name" value="DUF1680 DOMAIN PROTEIN (AFU_ORTHOLOGUE AFUA_1G08910)"/>
    <property type="match status" value="1"/>
</dbReference>
<dbReference type="OrthoDB" id="654211at2759"/>
<feature type="region of interest" description="Disordered" evidence="1">
    <location>
        <begin position="1"/>
        <end position="20"/>
    </location>
</feature>
<dbReference type="InterPro" id="IPR008928">
    <property type="entry name" value="6-hairpin_glycosidase_sf"/>
</dbReference>
<proteinExistence type="predicted"/>
<accession>A0A6G1HLZ8</accession>
<evidence type="ECO:0000259" key="4">
    <source>
        <dbReference type="Pfam" id="PF20737"/>
    </source>
</evidence>
<protein>
    <submittedName>
        <fullName evidence="5">DUF1680-domain-containing protein</fullName>
    </submittedName>
</protein>
<evidence type="ECO:0000256" key="1">
    <source>
        <dbReference type="SAM" id="MobiDB-lite"/>
    </source>
</evidence>
<dbReference type="SUPFAM" id="SSF48208">
    <property type="entry name" value="Six-hairpin glycosidases"/>
    <property type="match status" value="1"/>
</dbReference>
<dbReference type="EMBL" id="ML996705">
    <property type="protein sequence ID" value="KAF2396785.1"/>
    <property type="molecule type" value="Genomic_DNA"/>
</dbReference>
<feature type="domain" description="Non-reducing end beta-L-arabinofuranosidase-like GH127 middle" evidence="3">
    <location>
        <begin position="456"/>
        <end position="541"/>
    </location>
</feature>
<feature type="domain" description="Non-reducing end beta-L-arabinofuranosidase-like GH127 catalytic" evidence="2">
    <location>
        <begin position="29"/>
        <end position="439"/>
    </location>
</feature>
<name>A0A6G1HLZ8_9PEZI</name>
<evidence type="ECO:0000259" key="2">
    <source>
        <dbReference type="Pfam" id="PF07944"/>
    </source>
</evidence>
<dbReference type="Pfam" id="PF07944">
    <property type="entry name" value="Beta-AFase-like_GH127_cat"/>
    <property type="match status" value="1"/>
</dbReference>
<feature type="domain" description="Non-reducing end beta-L-arabinofuranosidase-like GH127 C-terminal" evidence="4">
    <location>
        <begin position="555"/>
        <end position="688"/>
    </location>
</feature>
<dbReference type="PANTHER" id="PTHR43465:SF2">
    <property type="entry name" value="DUF1680 DOMAIN PROTEIN (AFU_ORTHOLOGUE AFUA_1G08910)"/>
    <property type="match status" value="1"/>
</dbReference>
<dbReference type="InterPro" id="IPR012878">
    <property type="entry name" value="Beta-AFase-like_GH127_cat"/>
</dbReference>
<sequence length="693" mass="79283">MQRTPTESANKMTHPQTAFQGTHTTFSTGFLAKKRSAVFKNTLPYQLHVLRERGYFEAYDHKWEFDPERWPIGDAQYHLFWESDIAKWIEAACYSLYERKNEELVRGIAELVDMLRANQHEDGYLNLHYTLMEPGKRFTNLRDMHELYNAGHLIEAAIAHKEYFRNSDLMKPILKYVDLLCATFGPAEGQIRGYPGHPEIELALCRLFELTNNPKHLALARFFLTERGNPAGVDGKHYYDWEAEQRGERLFERPTYFPTRRAYSYQQAHKPLLEQHTIEGHAVRAMYLLAGLADVGQTSGNDDEIGPYCDVLTRLWKNMVEKKMYLTGGIGSVDQWEGFGIDYSLPQSSDEGGCYAETCASVGVILLAERMLHIAQSGKYSDVMELCLYNTVLGGMSCDGLQFTYTNQLASSDGALSERKKWFNCACCPMNVARLLGSLGGFIWHAYVHSPYEVSIYIHLYESASLFYSVGLMRVVQLEQESNWPWEGKVKFNCKITGKVSVDIYLRTPSWATGWTVTPMLPTIVTDRGYLKLPAKWLAKHSEFCLHVPMQPRLVSPHPFTNQNVVAIARGPLVYCVEDCDNPWVDDHFKSLIFDEAACLTETRKVDEVTKEEYVGITARGQFRFVETEEGHLPGQEMAEVVVEEEEEEEEERPATKARTTPESPVKELHFVPFYFRANRPGKGHMRVGLRKA</sequence>
<dbReference type="InterPro" id="IPR049174">
    <property type="entry name" value="Beta-AFase-like"/>
</dbReference>
<dbReference type="AlphaFoldDB" id="A0A6G1HLZ8"/>
<dbReference type="Pfam" id="PF20736">
    <property type="entry name" value="Glyco_hydro127M"/>
    <property type="match status" value="1"/>
</dbReference>
<evidence type="ECO:0000313" key="6">
    <source>
        <dbReference type="Proteomes" id="UP000799640"/>
    </source>
</evidence>
<dbReference type="Pfam" id="PF20737">
    <property type="entry name" value="Glyco_hydro127C"/>
    <property type="match status" value="1"/>
</dbReference>
<reference evidence="5" key="1">
    <citation type="journal article" date="2020" name="Stud. Mycol.">
        <title>101 Dothideomycetes genomes: a test case for predicting lifestyles and emergence of pathogens.</title>
        <authorList>
            <person name="Haridas S."/>
            <person name="Albert R."/>
            <person name="Binder M."/>
            <person name="Bloem J."/>
            <person name="Labutti K."/>
            <person name="Salamov A."/>
            <person name="Andreopoulos B."/>
            <person name="Baker S."/>
            <person name="Barry K."/>
            <person name="Bills G."/>
            <person name="Bluhm B."/>
            <person name="Cannon C."/>
            <person name="Castanera R."/>
            <person name="Culley D."/>
            <person name="Daum C."/>
            <person name="Ezra D."/>
            <person name="Gonzalez J."/>
            <person name="Henrissat B."/>
            <person name="Kuo A."/>
            <person name="Liang C."/>
            <person name="Lipzen A."/>
            <person name="Lutzoni F."/>
            <person name="Magnuson J."/>
            <person name="Mondo S."/>
            <person name="Nolan M."/>
            <person name="Ohm R."/>
            <person name="Pangilinan J."/>
            <person name="Park H.-J."/>
            <person name="Ramirez L."/>
            <person name="Alfaro M."/>
            <person name="Sun H."/>
            <person name="Tritt A."/>
            <person name="Yoshinaga Y."/>
            <person name="Zwiers L.-H."/>
            <person name="Turgeon B."/>
            <person name="Goodwin S."/>
            <person name="Spatafora J."/>
            <person name="Crous P."/>
            <person name="Grigoriev I."/>
        </authorList>
    </citation>
    <scope>NUCLEOTIDE SEQUENCE</scope>
    <source>
        <strain evidence="5">CBS 262.69</strain>
    </source>
</reference>
<evidence type="ECO:0000313" key="5">
    <source>
        <dbReference type="EMBL" id="KAF2396785.1"/>
    </source>
</evidence>
<keyword evidence="6" id="KW-1185">Reference proteome</keyword>
<dbReference type="InterPro" id="IPR049049">
    <property type="entry name" value="Beta-AFase-like_GH127_C"/>
</dbReference>
<organism evidence="5 6">
    <name type="scientific">Trichodelitschia bisporula</name>
    <dbReference type="NCBI Taxonomy" id="703511"/>
    <lineage>
        <taxon>Eukaryota</taxon>
        <taxon>Fungi</taxon>
        <taxon>Dikarya</taxon>
        <taxon>Ascomycota</taxon>
        <taxon>Pezizomycotina</taxon>
        <taxon>Dothideomycetes</taxon>
        <taxon>Dothideomycetes incertae sedis</taxon>
        <taxon>Phaeotrichales</taxon>
        <taxon>Phaeotrichaceae</taxon>
        <taxon>Trichodelitschia</taxon>
    </lineage>
</organism>
<evidence type="ECO:0000259" key="3">
    <source>
        <dbReference type="Pfam" id="PF20736"/>
    </source>
</evidence>
<gene>
    <name evidence="5" type="ORF">EJ06DRAFT_515652</name>
</gene>
<feature type="compositionally biased region" description="Acidic residues" evidence="1">
    <location>
        <begin position="643"/>
        <end position="652"/>
    </location>
</feature>